<feature type="transmembrane region" description="Helical" evidence="1">
    <location>
        <begin position="29"/>
        <end position="51"/>
    </location>
</feature>
<evidence type="ECO:0000313" key="3">
    <source>
        <dbReference type="Proteomes" id="UP000076962"/>
    </source>
</evidence>
<gene>
    <name evidence="2" type="ORF">THIOM_002324</name>
</gene>
<reference evidence="2 3" key="1">
    <citation type="submission" date="2016-05" db="EMBL/GenBank/DDBJ databases">
        <title>Single-cell genome of chain-forming Candidatus Thiomargarita nelsonii and comparison to other large sulfur-oxidizing bacteria.</title>
        <authorList>
            <person name="Winkel M."/>
            <person name="Salman V."/>
            <person name="Woyke T."/>
            <person name="Schulz-Vogt H."/>
            <person name="Richter M."/>
            <person name="Flood B."/>
            <person name="Bailey J."/>
            <person name="Amann R."/>
            <person name="Mussmann M."/>
        </authorList>
    </citation>
    <scope>NUCLEOTIDE SEQUENCE [LARGE SCALE GENOMIC DNA]</scope>
    <source>
        <strain evidence="2 3">THI036</strain>
    </source>
</reference>
<keyword evidence="3" id="KW-1185">Reference proteome</keyword>
<organism evidence="2 3">
    <name type="scientific">Candidatus Thiomargarita nelsonii</name>
    <dbReference type="NCBI Taxonomy" id="1003181"/>
    <lineage>
        <taxon>Bacteria</taxon>
        <taxon>Pseudomonadati</taxon>
        <taxon>Pseudomonadota</taxon>
        <taxon>Gammaproteobacteria</taxon>
        <taxon>Thiotrichales</taxon>
        <taxon>Thiotrichaceae</taxon>
        <taxon>Thiomargarita</taxon>
    </lineage>
</organism>
<sequence length="60" mass="6922">MRFICLLAGLILRLIIIMLKNLINWSIHNRFLVLIATGLLATHLAATFCHFDARRNLLTF</sequence>
<dbReference type="EMBL" id="LUTY01001311">
    <property type="protein sequence ID" value="OAD21895.1"/>
    <property type="molecule type" value="Genomic_DNA"/>
</dbReference>
<keyword evidence="1" id="KW-0472">Membrane</keyword>
<protein>
    <submittedName>
        <fullName evidence="2">Membrane protein</fullName>
    </submittedName>
</protein>
<dbReference type="Proteomes" id="UP000076962">
    <property type="component" value="Unassembled WGS sequence"/>
</dbReference>
<evidence type="ECO:0000256" key="1">
    <source>
        <dbReference type="SAM" id="Phobius"/>
    </source>
</evidence>
<comment type="caution">
    <text evidence="2">The sequence shown here is derived from an EMBL/GenBank/DDBJ whole genome shotgun (WGS) entry which is preliminary data.</text>
</comment>
<keyword evidence="1" id="KW-1133">Transmembrane helix</keyword>
<dbReference type="AlphaFoldDB" id="A0A176S1K3"/>
<name>A0A176S1K3_9GAMM</name>
<keyword evidence="1" id="KW-0812">Transmembrane</keyword>
<evidence type="ECO:0000313" key="2">
    <source>
        <dbReference type="EMBL" id="OAD21895.1"/>
    </source>
</evidence>
<accession>A0A176S1K3</accession>
<proteinExistence type="predicted"/>